<evidence type="ECO:0000313" key="3">
    <source>
        <dbReference type="Proteomes" id="UP000320179"/>
    </source>
</evidence>
<accession>A0AAE6FYI2</accession>
<dbReference type="EMBL" id="CP017174">
    <property type="protein sequence ID" value="QDE67381.1"/>
    <property type="molecule type" value="Genomic_DNA"/>
</dbReference>
<dbReference type="AlphaFoldDB" id="A0AAE6FYI2"/>
<feature type="region of interest" description="Disordered" evidence="1">
    <location>
        <begin position="87"/>
        <end position="106"/>
    </location>
</feature>
<sequence length="125" mass="12923">MDPRKVYGGVHSEVLVGANADAKAKGSFDLKNGDVGAEVGAGALVGAEASAMARGEFGPMQGFVTGSAIAGVGALVDAKVALERPSKWRKRRTGRSPAHPCWELTMTGPRHKAGAAFLPRARDLP</sequence>
<organism evidence="2 3">
    <name type="scientific">Myxococcus xanthus</name>
    <dbReference type="NCBI Taxonomy" id="34"/>
    <lineage>
        <taxon>Bacteria</taxon>
        <taxon>Pseudomonadati</taxon>
        <taxon>Myxococcota</taxon>
        <taxon>Myxococcia</taxon>
        <taxon>Myxococcales</taxon>
        <taxon>Cystobacterineae</taxon>
        <taxon>Myxococcaceae</taxon>
        <taxon>Myxococcus</taxon>
    </lineage>
</organism>
<name>A0AAE6FYI2_MYXXA</name>
<evidence type="ECO:0000256" key="1">
    <source>
        <dbReference type="SAM" id="MobiDB-lite"/>
    </source>
</evidence>
<proteinExistence type="predicted"/>
<gene>
    <name evidence="2" type="ORF">BHS09_10495</name>
</gene>
<evidence type="ECO:0000313" key="2">
    <source>
        <dbReference type="EMBL" id="QDE67381.1"/>
    </source>
</evidence>
<dbReference type="Proteomes" id="UP000320179">
    <property type="component" value="Chromosome"/>
</dbReference>
<reference evidence="2 3" key="1">
    <citation type="journal article" date="2019" name="Science">
        <title>Social genes are selection hotspots in kin groups of a soil microbe.</title>
        <authorList>
            <person name="Wielgoss S."/>
            <person name="Wolfensberger R."/>
            <person name="Sun L."/>
            <person name="Fiegna F."/>
            <person name="Velicer G.J."/>
        </authorList>
    </citation>
    <scope>NUCLEOTIDE SEQUENCE [LARGE SCALE GENOMIC DNA]</scope>
    <source>
        <strain evidence="2 3">MC3.5.9c15</strain>
    </source>
</reference>
<protein>
    <submittedName>
        <fullName evidence="2">Uncharacterized protein</fullName>
    </submittedName>
</protein>
<dbReference type="RefSeq" id="WP_201800555.1">
    <property type="nucleotide sequence ID" value="NZ_CP017172.1"/>
</dbReference>